<dbReference type="EMBL" id="JAPQKO010000005">
    <property type="protein sequence ID" value="KAJ5162000.1"/>
    <property type="molecule type" value="Genomic_DNA"/>
</dbReference>
<name>A0A9W9I3R0_9EURO</name>
<reference evidence="2" key="2">
    <citation type="journal article" date="2023" name="IMA Fungus">
        <title>Comparative genomic study of the Penicillium genus elucidates a diverse pangenome and 15 lateral gene transfer events.</title>
        <authorList>
            <person name="Petersen C."/>
            <person name="Sorensen T."/>
            <person name="Nielsen M.R."/>
            <person name="Sondergaard T.E."/>
            <person name="Sorensen J.L."/>
            <person name="Fitzpatrick D.A."/>
            <person name="Frisvad J.C."/>
            <person name="Nielsen K.L."/>
        </authorList>
    </citation>
    <scope>NUCLEOTIDE SEQUENCE</scope>
    <source>
        <strain evidence="2">IBT 21917</strain>
    </source>
</reference>
<organism evidence="2 3">
    <name type="scientific">Penicillium capsulatum</name>
    <dbReference type="NCBI Taxonomy" id="69766"/>
    <lineage>
        <taxon>Eukaryota</taxon>
        <taxon>Fungi</taxon>
        <taxon>Dikarya</taxon>
        <taxon>Ascomycota</taxon>
        <taxon>Pezizomycotina</taxon>
        <taxon>Eurotiomycetes</taxon>
        <taxon>Eurotiomycetidae</taxon>
        <taxon>Eurotiales</taxon>
        <taxon>Aspergillaceae</taxon>
        <taxon>Penicillium</taxon>
    </lineage>
</organism>
<evidence type="ECO:0000256" key="1">
    <source>
        <dbReference type="SAM" id="Phobius"/>
    </source>
</evidence>
<sequence>MGAVLAPSETAKRSHSLHVAEALFAGVGLNLLLVGALLTGGLRAVPVAEDSAQSEVSDTRKIFQRSGQLCRVLSKDTNCRTGPGTNFKRVVGLSSSWTRGYYFTCVKTGECVTLNGAANCGWHYLEEEKCYVNGHYTDSSCTLAPTFALRRFVRRDQVLGHHLPSLIYIHELSGHLRQNNIDLPDSLALAL</sequence>
<comment type="caution">
    <text evidence="2">The sequence shown here is derived from an EMBL/GenBank/DDBJ whole genome shotgun (WGS) entry which is preliminary data.</text>
</comment>
<evidence type="ECO:0000313" key="2">
    <source>
        <dbReference type="EMBL" id="KAJ5162000.1"/>
    </source>
</evidence>
<dbReference type="Proteomes" id="UP001146351">
    <property type="component" value="Unassembled WGS sequence"/>
</dbReference>
<keyword evidence="1" id="KW-0472">Membrane</keyword>
<keyword evidence="1" id="KW-1133">Transmembrane helix</keyword>
<protein>
    <submittedName>
        <fullName evidence="2">Uncharacterized protein</fullName>
    </submittedName>
</protein>
<keyword evidence="3" id="KW-1185">Reference proteome</keyword>
<gene>
    <name evidence="2" type="ORF">N7492_007392</name>
</gene>
<dbReference type="OrthoDB" id="2251794at2759"/>
<feature type="transmembrane region" description="Helical" evidence="1">
    <location>
        <begin position="22"/>
        <end position="42"/>
    </location>
</feature>
<keyword evidence="1" id="KW-0812">Transmembrane</keyword>
<evidence type="ECO:0000313" key="3">
    <source>
        <dbReference type="Proteomes" id="UP001146351"/>
    </source>
</evidence>
<dbReference type="AlphaFoldDB" id="A0A9W9I3R0"/>
<accession>A0A9W9I3R0</accession>
<proteinExistence type="predicted"/>
<reference evidence="2" key="1">
    <citation type="submission" date="2022-11" db="EMBL/GenBank/DDBJ databases">
        <authorList>
            <person name="Petersen C."/>
        </authorList>
    </citation>
    <scope>NUCLEOTIDE SEQUENCE</scope>
    <source>
        <strain evidence="2">IBT 21917</strain>
    </source>
</reference>